<protein>
    <submittedName>
        <fullName evidence="1">(salmon louse) hypothetical protein</fullName>
    </submittedName>
</protein>
<reference evidence="1" key="1">
    <citation type="submission" date="2021-02" db="EMBL/GenBank/DDBJ databases">
        <authorList>
            <person name="Bekaert M."/>
        </authorList>
    </citation>
    <scope>NUCLEOTIDE SEQUENCE</scope>
    <source>
        <strain evidence="1">IoA-00</strain>
    </source>
</reference>
<name>A0A7R8H5U6_LEPSM</name>
<gene>
    <name evidence="1" type="ORF">LSAA_7709</name>
</gene>
<dbReference type="EMBL" id="HG994582">
    <property type="protein sequence ID" value="CAF2887228.1"/>
    <property type="molecule type" value="Genomic_DNA"/>
</dbReference>
<proteinExistence type="predicted"/>
<dbReference type="AlphaFoldDB" id="A0A7R8H5U6"/>
<evidence type="ECO:0000313" key="2">
    <source>
        <dbReference type="Proteomes" id="UP000675881"/>
    </source>
</evidence>
<keyword evidence="2" id="KW-1185">Reference proteome</keyword>
<sequence>MKKLGLWIQDCFISFGNQEEGADIFTATLMLRHGFVSSSGIVMPLIWFPVPDYQAKIKPNLILWIDENILIATAGWSTCSYFQSQAKLPSENFPLSLRYFEYRGVSST</sequence>
<organism evidence="1 2">
    <name type="scientific">Lepeophtheirus salmonis</name>
    <name type="common">Salmon louse</name>
    <name type="synonym">Caligus salmonis</name>
    <dbReference type="NCBI Taxonomy" id="72036"/>
    <lineage>
        <taxon>Eukaryota</taxon>
        <taxon>Metazoa</taxon>
        <taxon>Ecdysozoa</taxon>
        <taxon>Arthropoda</taxon>
        <taxon>Crustacea</taxon>
        <taxon>Multicrustacea</taxon>
        <taxon>Hexanauplia</taxon>
        <taxon>Copepoda</taxon>
        <taxon>Siphonostomatoida</taxon>
        <taxon>Caligidae</taxon>
        <taxon>Lepeophtheirus</taxon>
    </lineage>
</organism>
<dbReference type="Proteomes" id="UP000675881">
    <property type="component" value="Chromosome 3"/>
</dbReference>
<evidence type="ECO:0000313" key="1">
    <source>
        <dbReference type="EMBL" id="CAF2887228.1"/>
    </source>
</evidence>
<accession>A0A7R8H5U6</accession>